<dbReference type="GO" id="GO:0048476">
    <property type="term" value="C:Holliday junction resolvase complex"/>
    <property type="evidence" value="ECO:0007669"/>
    <property type="project" value="UniProtKB-UniRule"/>
</dbReference>
<dbReference type="RefSeq" id="WP_116882298.1">
    <property type="nucleotide sequence ID" value="NZ_CABMMC010000254.1"/>
</dbReference>
<keyword evidence="4 6" id="KW-0233">DNA recombination</keyword>
<dbReference type="GO" id="GO:0000400">
    <property type="term" value="F:four-way junction DNA binding"/>
    <property type="evidence" value="ECO:0007669"/>
    <property type="project" value="UniProtKB-UniRule"/>
</dbReference>
<dbReference type="EMBL" id="QEKH01000001">
    <property type="protein sequence ID" value="PVY45902.1"/>
    <property type="molecule type" value="Genomic_DNA"/>
</dbReference>
<dbReference type="GO" id="GO:0009379">
    <property type="term" value="C:Holliday junction helicase complex"/>
    <property type="evidence" value="ECO:0007669"/>
    <property type="project" value="InterPro"/>
</dbReference>
<evidence type="ECO:0000259" key="7">
    <source>
        <dbReference type="SMART" id="SM00278"/>
    </source>
</evidence>
<dbReference type="Proteomes" id="UP000245959">
    <property type="component" value="Unassembled WGS sequence"/>
</dbReference>
<dbReference type="InterPro" id="IPR003583">
    <property type="entry name" value="Hlx-hairpin-Hlx_DNA-bd_motif"/>
</dbReference>
<protein>
    <recommendedName>
        <fullName evidence="6">Holliday junction branch migration complex subunit RuvA</fullName>
    </recommendedName>
</protein>
<accession>A0A2U1BB65</accession>
<evidence type="ECO:0000256" key="5">
    <source>
        <dbReference type="ARBA" id="ARBA00023204"/>
    </source>
</evidence>
<comment type="subcellular location">
    <subcellularLocation>
        <location evidence="6">Cytoplasm</location>
    </subcellularLocation>
</comment>
<dbReference type="GeneID" id="78293632"/>
<dbReference type="AlphaFoldDB" id="A0A2U1BB65"/>
<comment type="caution">
    <text evidence="6">Lacks conserved residue(s) required for the propagation of feature annotation.</text>
</comment>
<dbReference type="InterPro" id="IPR013849">
    <property type="entry name" value="DNA_helicase_Holl-junc_RuvA_I"/>
</dbReference>
<feature type="region of interest" description="Domain III" evidence="6">
    <location>
        <begin position="155"/>
        <end position="203"/>
    </location>
</feature>
<dbReference type="InterPro" id="IPR010994">
    <property type="entry name" value="RuvA_2-like"/>
</dbReference>
<evidence type="ECO:0000256" key="2">
    <source>
        <dbReference type="ARBA" id="ARBA00022763"/>
    </source>
</evidence>
<comment type="function">
    <text evidence="6">The RuvA-RuvB-RuvC complex processes Holliday junction (HJ) DNA during genetic recombination and DNA repair, while the RuvA-RuvB complex plays an important role in the rescue of blocked DNA replication forks via replication fork reversal (RFR). RuvA specifically binds to HJ cruciform DNA, conferring on it an open structure. The RuvB hexamer acts as an ATP-dependent pump, pulling dsDNA into and through the RuvAB complex. HJ branch migration allows RuvC to scan DNA until it finds its consensus sequence, where it cleaves and resolves the cruciform DNA.</text>
</comment>
<sequence length="203" mass="21458">MIARLTGILAESSFSGCIIDVGGVGYEALIPLSTFDKLPQPGNKVELHIFTQVREDAITLFGFATPEEKKLFQQLINVSGIGGKIALSVLSSMPVSGFCSAIASGDIKSLSRISGVGKRTAERMVVELRDKLGSVAGGSVFVPDAEQGGELTAAAEAALALEQLGFKRDAIDKVLKTLLAELPKSEHTTDKLLRQGIIKLNFG</sequence>
<feature type="region of interest" description="Domain I" evidence="6">
    <location>
        <begin position="1"/>
        <end position="64"/>
    </location>
</feature>
<comment type="similarity">
    <text evidence="6">Belongs to the RuvA family.</text>
</comment>
<dbReference type="Pfam" id="PF07499">
    <property type="entry name" value="RuvA_C"/>
    <property type="match status" value="1"/>
</dbReference>
<dbReference type="GO" id="GO:0006310">
    <property type="term" value="P:DNA recombination"/>
    <property type="evidence" value="ECO:0007669"/>
    <property type="project" value="UniProtKB-UniRule"/>
</dbReference>
<dbReference type="GO" id="GO:0009378">
    <property type="term" value="F:four-way junction helicase activity"/>
    <property type="evidence" value="ECO:0007669"/>
    <property type="project" value="InterPro"/>
</dbReference>
<evidence type="ECO:0000313" key="9">
    <source>
        <dbReference type="Proteomes" id="UP000245959"/>
    </source>
</evidence>
<proteinExistence type="inferred from homology"/>
<keyword evidence="8" id="KW-0347">Helicase</keyword>
<evidence type="ECO:0000256" key="4">
    <source>
        <dbReference type="ARBA" id="ARBA00023172"/>
    </source>
</evidence>
<keyword evidence="9" id="KW-1185">Reference proteome</keyword>
<dbReference type="Gene3D" id="1.10.8.10">
    <property type="entry name" value="DNA helicase RuvA subunit, C-terminal domain"/>
    <property type="match status" value="1"/>
</dbReference>
<keyword evidence="2 6" id="KW-0227">DNA damage</keyword>
<dbReference type="GO" id="GO:0005524">
    <property type="term" value="F:ATP binding"/>
    <property type="evidence" value="ECO:0007669"/>
    <property type="project" value="InterPro"/>
</dbReference>
<comment type="subunit">
    <text evidence="6">Homotetramer. Forms an RuvA(8)-RuvB(12)-Holliday junction (HJ) complex. HJ DNA is sandwiched between 2 RuvA tetramers; dsDNA enters through RuvA and exits via RuvB. An RuvB hexamer assembles on each DNA strand where it exits the tetramer. Each RuvB hexamer is contacted by two RuvA subunits (via domain III) on 2 adjacent RuvB subunits; this complex drives branch migration. In the full resolvosome a probable DNA-RuvA(4)-RuvB(12)-RuvC(2) complex forms which resolves the HJ.</text>
</comment>
<dbReference type="InterPro" id="IPR011114">
    <property type="entry name" value="RuvA_C"/>
</dbReference>
<keyword evidence="8" id="KW-0547">Nucleotide-binding</keyword>
<feature type="domain" description="Helix-hairpin-helix DNA-binding motif class 1" evidence="7">
    <location>
        <begin position="73"/>
        <end position="92"/>
    </location>
</feature>
<evidence type="ECO:0000256" key="3">
    <source>
        <dbReference type="ARBA" id="ARBA00023125"/>
    </source>
</evidence>
<dbReference type="Pfam" id="PF01330">
    <property type="entry name" value="RuvA_N"/>
    <property type="match status" value="1"/>
</dbReference>
<dbReference type="NCBIfam" id="TIGR00084">
    <property type="entry name" value="ruvA"/>
    <property type="match status" value="1"/>
</dbReference>
<dbReference type="InterPro" id="IPR000085">
    <property type="entry name" value="RuvA"/>
</dbReference>
<comment type="caution">
    <text evidence="8">The sequence shown here is derived from an EMBL/GenBank/DDBJ whole genome shotgun (WGS) entry which is preliminary data.</text>
</comment>
<keyword evidence="1 6" id="KW-0963">Cytoplasm</keyword>
<dbReference type="OrthoDB" id="5293449at2"/>
<dbReference type="InterPro" id="IPR012340">
    <property type="entry name" value="NA-bd_OB-fold"/>
</dbReference>
<dbReference type="Pfam" id="PF14520">
    <property type="entry name" value="HHH_5"/>
    <property type="match status" value="1"/>
</dbReference>
<organism evidence="8 9">
    <name type="scientific">Victivallis vadensis</name>
    <dbReference type="NCBI Taxonomy" id="172901"/>
    <lineage>
        <taxon>Bacteria</taxon>
        <taxon>Pseudomonadati</taxon>
        <taxon>Lentisphaerota</taxon>
        <taxon>Lentisphaeria</taxon>
        <taxon>Victivallales</taxon>
        <taxon>Victivallaceae</taxon>
        <taxon>Victivallis</taxon>
    </lineage>
</organism>
<dbReference type="SUPFAM" id="SSF47781">
    <property type="entry name" value="RuvA domain 2-like"/>
    <property type="match status" value="1"/>
</dbReference>
<dbReference type="Gene3D" id="2.40.50.140">
    <property type="entry name" value="Nucleic acid-binding proteins"/>
    <property type="match status" value="1"/>
</dbReference>
<reference evidence="8 9" key="1">
    <citation type="submission" date="2018-04" db="EMBL/GenBank/DDBJ databases">
        <title>Genomic Encyclopedia of Type Strains, Phase IV (KMG-IV): sequencing the most valuable type-strain genomes for metagenomic binning, comparative biology and taxonomic classification.</title>
        <authorList>
            <person name="Goeker M."/>
        </authorList>
    </citation>
    <scope>NUCLEOTIDE SEQUENCE [LARGE SCALE GENOMIC DNA]</scope>
    <source>
        <strain evidence="8 9">DSM 14823</strain>
    </source>
</reference>
<dbReference type="Gene3D" id="1.10.150.20">
    <property type="entry name" value="5' to 3' exonuclease, C-terminal subdomain"/>
    <property type="match status" value="1"/>
</dbReference>
<dbReference type="HAMAP" id="MF_00031">
    <property type="entry name" value="DNA_HJ_migration_RuvA"/>
    <property type="match status" value="1"/>
</dbReference>
<keyword evidence="8" id="KW-0378">Hydrolase</keyword>
<dbReference type="SMART" id="SM00278">
    <property type="entry name" value="HhH1"/>
    <property type="match status" value="2"/>
</dbReference>
<feature type="domain" description="Helix-hairpin-helix DNA-binding motif class 1" evidence="7">
    <location>
        <begin position="108"/>
        <end position="127"/>
    </location>
</feature>
<evidence type="ECO:0000256" key="1">
    <source>
        <dbReference type="ARBA" id="ARBA00022490"/>
    </source>
</evidence>
<name>A0A2U1BB65_9BACT</name>
<dbReference type="SUPFAM" id="SSF50249">
    <property type="entry name" value="Nucleic acid-binding proteins"/>
    <property type="match status" value="1"/>
</dbReference>
<evidence type="ECO:0000256" key="6">
    <source>
        <dbReference type="HAMAP-Rule" id="MF_00031"/>
    </source>
</evidence>
<dbReference type="GO" id="GO:0005737">
    <property type="term" value="C:cytoplasm"/>
    <property type="evidence" value="ECO:0007669"/>
    <property type="project" value="UniProtKB-SubCell"/>
</dbReference>
<keyword evidence="5 6" id="KW-0234">DNA repair</keyword>
<dbReference type="GO" id="GO:0006281">
    <property type="term" value="P:DNA repair"/>
    <property type="evidence" value="ECO:0007669"/>
    <property type="project" value="UniProtKB-UniRule"/>
</dbReference>
<keyword evidence="3 6" id="KW-0238">DNA-binding</keyword>
<gene>
    <name evidence="6" type="primary">ruvA</name>
    <name evidence="8" type="ORF">C8D82_10196</name>
</gene>
<keyword evidence="8" id="KW-0067">ATP-binding</keyword>
<evidence type="ECO:0000313" key="8">
    <source>
        <dbReference type="EMBL" id="PVY45902.1"/>
    </source>
</evidence>
<comment type="domain">
    <text evidence="6">Has three domains with a flexible linker between the domains II and III and assumes an 'L' shape. Domain III is highly mobile and contacts RuvB.</text>
</comment>